<dbReference type="SUPFAM" id="SSF52540">
    <property type="entry name" value="P-loop containing nucleoside triphosphate hydrolases"/>
    <property type="match status" value="1"/>
</dbReference>
<dbReference type="AlphaFoldDB" id="E7A999"/>
<evidence type="ECO:0000256" key="3">
    <source>
        <dbReference type="ARBA" id="ARBA00022840"/>
    </source>
</evidence>
<dbReference type="Gene3D" id="3.40.50.300">
    <property type="entry name" value="P-loop containing nucleotide triphosphate hydrolases"/>
    <property type="match status" value="1"/>
</dbReference>
<dbReference type="eggNOG" id="COG1131">
    <property type="taxonomic scope" value="Bacteria"/>
</dbReference>
<evidence type="ECO:0000256" key="2">
    <source>
        <dbReference type="ARBA" id="ARBA00022741"/>
    </source>
</evidence>
<accession>E7A999</accession>
<dbReference type="GO" id="GO:0005524">
    <property type="term" value="F:ATP binding"/>
    <property type="evidence" value="ECO:0007669"/>
    <property type="project" value="UniProtKB-KW"/>
</dbReference>
<sequence>MQLTLQSLRYCGSEKLKPLYPLSVENLSFTENTSTALIGSNGAGKSTLLGALLGFRLDFEVQASLNGIAYTNTTPPLRAQIGYSAPSLNFPPGLKAKDLLDFYQSSHGTCPLKFFPKNLLSKPYDSFSDGQKQRLKLDLSLGHNPDLLILDEPESSLDEPTIMRVAEAISVRNQVQKTSLIATHNATILENCARVLCLHQGQVIQHGTLAEVMRALLGDLSLEISYENELERESIATTLANAYRLKVSLAERDVFFGTMALKDCLELPPLSTKRMGLYLRPTKAQDLLLALDHWGT</sequence>
<protein>
    <submittedName>
        <fullName evidence="5">ABC-transporter, ATP binding protein</fullName>
    </submittedName>
</protein>
<evidence type="ECO:0000259" key="4">
    <source>
        <dbReference type="PROSITE" id="PS50893"/>
    </source>
</evidence>
<reference evidence="5 6" key="1">
    <citation type="journal article" date="2011" name="Genome Biol. Evol.">
        <title>Comparative whole genome sequence analysis of the carcinogenic bacterial model pathogen Helicobacter felis.</title>
        <authorList>
            <person name="Arnold I.C."/>
            <person name="Zigova Z."/>
            <person name="Holden M."/>
            <person name="Lawley T.D."/>
            <person name="Rad R."/>
            <person name="Dougan G."/>
            <person name="Falkow S."/>
            <person name="Bentley S.D."/>
            <person name="Muller A."/>
        </authorList>
    </citation>
    <scope>NUCLEOTIDE SEQUENCE [LARGE SCALE GENOMIC DNA]</scope>
    <source>
        <strain evidence="6">ATCC 49179 / CCUG 28539 / NCTC 12436 / CS1</strain>
    </source>
</reference>
<dbReference type="SMART" id="SM00382">
    <property type="entry name" value="AAA"/>
    <property type="match status" value="1"/>
</dbReference>
<dbReference type="STRING" id="936155.HFELIS_03930"/>
<gene>
    <name evidence="5" type="ordered locus">Hfelis_03930</name>
</gene>
<evidence type="ECO:0000313" key="6">
    <source>
        <dbReference type="Proteomes" id="UP000007934"/>
    </source>
</evidence>
<dbReference type="PANTHER" id="PTHR42939">
    <property type="entry name" value="ABC TRANSPORTER ATP-BINDING PROTEIN ALBC-RELATED"/>
    <property type="match status" value="1"/>
</dbReference>
<dbReference type="InterPro" id="IPR003593">
    <property type="entry name" value="AAA+_ATPase"/>
</dbReference>
<keyword evidence="3" id="KW-0067">ATP-binding</keyword>
<proteinExistence type="predicted"/>
<dbReference type="HOGENOM" id="CLU_000604_1_2_7"/>
<dbReference type="Pfam" id="PF00005">
    <property type="entry name" value="ABC_tran"/>
    <property type="match status" value="1"/>
</dbReference>
<dbReference type="InterPro" id="IPR051782">
    <property type="entry name" value="ABC_Transporter_VariousFunc"/>
</dbReference>
<name>E7A999_HELFC</name>
<dbReference type="PROSITE" id="PS50893">
    <property type="entry name" value="ABC_TRANSPORTER_2"/>
    <property type="match status" value="1"/>
</dbReference>
<dbReference type="Proteomes" id="UP000007934">
    <property type="component" value="Chromosome"/>
</dbReference>
<dbReference type="PANTHER" id="PTHR42939:SF1">
    <property type="entry name" value="ABC TRANSPORTER ATP-BINDING PROTEIN ALBC-RELATED"/>
    <property type="match status" value="1"/>
</dbReference>
<dbReference type="KEGG" id="hfe:HFELIS_03930"/>
<keyword evidence="1" id="KW-0813">Transport</keyword>
<evidence type="ECO:0000256" key="1">
    <source>
        <dbReference type="ARBA" id="ARBA00022448"/>
    </source>
</evidence>
<organism evidence="5 6">
    <name type="scientific">Helicobacter felis (strain ATCC 49179 / CCUG 28539 / NCTC 12436 / CS1)</name>
    <dbReference type="NCBI Taxonomy" id="936155"/>
    <lineage>
        <taxon>Bacteria</taxon>
        <taxon>Pseudomonadati</taxon>
        <taxon>Campylobacterota</taxon>
        <taxon>Epsilonproteobacteria</taxon>
        <taxon>Campylobacterales</taxon>
        <taxon>Helicobacteraceae</taxon>
        <taxon>Helicobacter</taxon>
    </lineage>
</organism>
<keyword evidence="2" id="KW-0547">Nucleotide-binding</keyword>
<dbReference type="EMBL" id="FQ670179">
    <property type="protein sequence ID" value="CBY82477.1"/>
    <property type="molecule type" value="Genomic_DNA"/>
</dbReference>
<dbReference type="OrthoDB" id="9805130at2"/>
<dbReference type="InterPro" id="IPR027417">
    <property type="entry name" value="P-loop_NTPase"/>
</dbReference>
<evidence type="ECO:0000313" key="5">
    <source>
        <dbReference type="EMBL" id="CBY82477.1"/>
    </source>
</evidence>
<dbReference type="RefSeq" id="WP_013468848.1">
    <property type="nucleotide sequence ID" value="NC_014810.2"/>
</dbReference>
<keyword evidence="6" id="KW-1185">Reference proteome</keyword>
<dbReference type="GO" id="GO:0016887">
    <property type="term" value="F:ATP hydrolysis activity"/>
    <property type="evidence" value="ECO:0007669"/>
    <property type="project" value="InterPro"/>
</dbReference>
<dbReference type="InterPro" id="IPR003439">
    <property type="entry name" value="ABC_transporter-like_ATP-bd"/>
</dbReference>
<dbReference type="GeneID" id="36134924"/>
<feature type="domain" description="ABC transporter" evidence="4">
    <location>
        <begin position="3"/>
        <end position="225"/>
    </location>
</feature>